<dbReference type="SMART" id="SM00490">
    <property type="entry name" value="HELICc"/>
    <property type="match status" value="1"/>
</dbReference>
<evidence type="ECO:0000259" key="7">
    <source>
        <dbReference type="PROSITE" id="PS51194"/>
    </source>
</evidence>
<dbReference type="Pfam" id="PF26142">
    <property type="entry name" value="DD_DDX21-DDX50"/>
    <property type="match status" value="1"/>
</dbReference>
<dbReference type="InterPro" id="IPR027417">
    <property type="entry name" value="P-loop_NTPase"/>
</dbReference>
<keyword evidence="9" id="KW-1185">Reference proteome</keyword>
<accession>A0AA36E597</accession>
<evidence type="ECO:0000256" key="6">
    <source>
        <dbReference type="ARBA" id="ARBA00047984"/>
    </source>
</evidence>
<evidence type="ECO:0000313" key="8">
    <source>
        <dbReference type="EMBL" id="CAI9283571.1"/>
    </source>
</evidence>
<evidence type="ECO:0000256" key="1">
    <source>
        <dbReference type="ARBA" id="ARBA00012552"/>
    </source>
</evidence>
<reference evidence="8" key="1">
    <citation type="submission" date="2023-04" db="EMBL/GenBank/DDBJ databases">
        <authorList>
            <person name="Vijverberg K."/>
            <person name="Xiong W."/>
            <person name="Schranz E."/>
        </authorList>
    </citation>
    <scope>NUCLEOTIDE SEQUENCE</scope>
</reference>
<keyword evidence="3" id="KW-0378">Hydrolase</keyword>
<dbReference type="PROSITE" id="PS51194">
    <property type="entry name" value="HELICASE_CTER"/>
    <property type="match status" value="1"/>
</dbReference>
<evidence type="ECO:0000256" key="4">
    <source>
        <dbReference type="ARBA" id="ARBA00022806"/>
    </source>
</evidence>
<evidence type="ECO:0000256" key="2">
    <source>
        <dbReference type="ARBA" id="ARBA00022741"/>
    </source>
</evidence>
<dbReference type="GO" id="GO:0003724">
    <property type="term" value="F:RNA helicase activity"/>
    <property type="evidence" value="ECO:0007669"/>
    <property type="project" value="UniProtKB-EC"/>
</dbReference>
<proteinExistence type="predicted"/>
<dbReference type="AlphaFoldDB" id="A0AA36E597"/>
<sequence length="326" mass="37126">MQEKLHQNKIMHLMLEEEAQKVSLHSQLPNLQGSLNQVVGSTILKKILRNWSRSHRRFGFHCRTARRRHSQSIREATIVGFRSGKFMTLVATDVAARGLDINESEPPRDVEDYIHRSGTTGRAGNSGVAITLYEPRKSNISKLEREASVKFEHISAPQHTDIAKVVGGDAAEVIIQVVDCVIPVFKSAVEELLNNFSLAPVQLLAKARAKSIRYTEIKHMSLVSYMENNITLHLEARRPVYTPSLEKDYGMKYNPYEAGVDVFLFGYVFHLKILHKRGLNLFNGQSESYQVKRVSSMVARKELRMLKLMLELLEKLRTNSRSELKS</sequence>
<evidence type="ECO:0000256" key="3">
    <source>
        <dbReference type="ARBA" id="ARBA00022801"/>
    </source>
</evidence>
<dbReference type="Pfam" id="PF00271">
    <property type="entry name" value="Helicase_C"/>
    <property type="match status" value="1"/>
</dbReference>
<dbReference type="EMBL" id="OX465081">
    <property type="protein sequence ID" value="CAI9283571.1"/>
    <property type="molecule type" value="Genomic_DNA"/>
</dbReference>
<dbReference type="CDD" id="cd18787">
    <property type="entry name" value="SF2_C_DEAD"/>
    <property type="match status" value="1"/>
</dbReference>
<dbReference type="SUPFAM" id="SSF52540">
    <property type="entry name" value="P-loop containing nucleoside triphosphate hydrolases"/>
    <property type="match status" value="1"/>
</dbReference>
<dbReference type="GO" id="GO:0016787">
    <property type="term" value="F:hydrolase activity"/>
    <property type="evidence" value="ECO:0007669"/>
    <property type="project" value="UniProtKB-KW"/>
</dbReference>
<keyword evidence="2" id="KW-0547">Nucleotide-binding</keyword>
<dbReference type="PANTHER" id="PTHR47963">
    <property type="entry name" value="DEAD-BOX ATP-DEPENDENT RNA HELICASE 47, MITOCHONDRIAL"/>
    <property type="match status" value="1"/>
</dbReference>
<keyword evidence="5" id="KW-0067">ATP-binding</keyword>
<dbReference type="GO" id="GO:0003723">
    <property type="term" value="F:RNA binding"/>
    <property type="evidence" value="ECO:0007669"/>
    <property type="project" value="TreeGrafter"/>
</dbReference>
<dbReference type="InterPro" id="IPR059027">
    <property type="entry name" value="DD_DDX21-DDX50"/>
</dbReference>
<protein>
    <recommendedName>
        <fullName evidence="1">RNA helicase</fullName>
        <ecNumber evidence="1">3.6.4.13</ecNumber>
    </recommendedName>
</protein>
<feature type="domain" description="Helicase C-terminal" evidence="7">
    <location>
        <begin position="9"/>
        <end position="163"/>
    </location>
</feature>
<name>A0AA36E597_LACSI</name>
<dbReference type="InterPro" id="IPR050547">
    <property type="entry name" value="DEAD_box_RNA_helicases"/>
</dbReference>
<gene>
    <name evidence="8" type="ORF">LSALG_LOCUS23159</name>
</gene>
<dbReference type="Proteomes" id="UP001177003">
    <property type="component" value="Chromosome 5"/>
</dbReference>
<dbReference type="PANTHER" id="PTHR47963:SF8">
    <property type="entry name" value="ATP-DEPENDENT RNA HELICASE DEAD"/>
    <property type="match status" value="1"/>
</dbReference>
<comment type="catalytic activity">
    <reaction evidence="6">
        <text>ATP + H2O = ADP + phosphate + H(+)</text>
        <dbReference type="Rhea" id="RHEA:13065"/>
        <dbReference type="ChEBI" id="CHEBI:15377"/>
        <dbReference type="ChEBI" id="CHEBI:15378"/>
        <dbReference type="ChEBI" id="CHEBI:30616"/>
        <dbReference type="ChEBI" id="CHEBI:43474"/>
        <dbReference type="ChEBI" id="CHEBI:456216"/>
        <dbReference type="EC" id="3.6.4.13"/>
    </reaction>
</comment>
<dbReference type="EC" id="3.6.4.13" evidence="1"/>
<evidence type="ECO:0000313" key="9">
    <source>
        <dbReference type="Proteomes" id="UP001177003"/>
    </source>
</evidence>
<evidence type="ECO:0000256" key="5">
    <source>
        <dbReference type="ARBA" id="ARBA00022840"/>
    </source>
</evidence>
<dbReference type="InterPro" id="IPR001650">
    <property type="entry name" value="Helicase_C-like"/>
</dbReference>
<organism evidence="8 9">
    <name type="scientific">Lactuca saligna</name>
    <name type="common">Willowleaf lettuce</name>
    <dbReference type="NCBI Taxonomy" id="75948"/>
    <lineage>
        <taxon>Eukaryota</taxon>
        <taxon>Viridiplantae</taxon>
        <taxon>Streptophyta</taxon>
        <taxon>Embryophyta</taxon>
        <taxon>Tracheophyta</taxon>
        <taxon>Spermatophyta</taxon>
        <taxon>Magnoliopsida</taxon>
        <taxon>eudicotyledons</taxon>
        <taxon>Gunneridae</taxon>
        <taxon>Pentapetalae</taxon>
        <taxon>asterids</taxon>
        <taxon>campanulids</taxon>
        <taxon>Asterales</taxon>
        <taxon>Asteraceae</taxon>
        <taxon>Cichorioideae</taxon>
        <taxon>Cichorieae</taxon>
        <taxon>Lactucinae</taxon>
        <taxon>Lactuca</taxon>
    </lineage>
</organism>
<dbReference type="GO" id="GO:0005524">
    <property type="term" value="F:ATP binding"/>
    <property type="evidence" value="ECO:0007669"/>
    <property type="project" value="UniProtKB-KW"/>
</dbReference>
<keyword evidence="4" id="KW-0347">Helicase</keyword>
<dbReference type="Gene3D" id="3.40.50.300">
    <property type="entry name" value="P-loop containing nucleotide triphosphate hydrolases"/>
    <property type="match status" value="1"/>
</dbReference>